<comment type="caution">
    <text evidence="1">The sequence shown here is derived from an EMBL/GenBank/DDBJ whole genome shotgun (WGS) entry which is preliminary data.</text>
</comment>
<dbReference type="SUPFAM" id="SSF140860">
    <property type="entry name" value="Pseudo ankyrin repeat-like"/>
    <property type="match status" value="1"/>
</dbReference>
<dbReference type="OrthoDB" id="19174at2759"/>
<gene>
    <name evidence="1" type="ORF">FOL47_008339</name>
</gene>
<evidence type="ECO:0000313" key="1">
    <source>
        <dbReference type="EMBL" id="KAF4675028.1"/>
    </source>
</evidence>
<dbReference type="AlphaFoldDB" id="A0A7J6MTV3"/>
<name>A0A7J6MTV3_PERCH</name>
<dbReference type="EMBL" id="JAAPAO010000053">
    <property type="protein sequence ID" value="KAF4675028.1"/>
    <property type="molecule type" value="Genomic_DNA"/>
</dbReference>
<reference evidence="1 2" key="1">
    <citation type="submission" date="2020-04" db="EMBL/GenBank/DDBJ databases">
        <title>Perkinsus chesapeaki whole genome sequence.</title>
        <authorList>
            <person name="Bogema D.R."/>
        </authorList>
    </citation>
    <scope>NUCLEOTIDE SEQUENCE [LARGE SCALE GENOMIC DNA]</scope>
    <source>
        <strain evidence="1">ATCC PRA-425</strain>
    </source>
</reference>
<dbReference type="Proteomes" id="UP000591131">
    <property type="component" value="Unassembled WGS sequence"/>
</dbReference>
<dbReference type="InterPro" id="IPR036770">
    <property type="entry name" value="Ankyrin_rpt-contain_sf"/>
</dbReference>
<sequence length="211" mass="23582">MVVGEQRASDTSMAKDRAAALQILLPEQFQRAETRSKLLRETCKYQRNPIDSSVVKQETCKAMLESMYKDDAAQFQAAVDRVVTKLTEHFDETLGGEVNLVFWFCAHYGRLECMKLMVEKLPVNLNFLHSCGHSVIARAAINDHVSVVDWLFTVGADHAAVTDPRFLEMAAHCGAHRTVELLRGFAVRPPTVDDTIIISMDDDDDDVAGLQ</sequence>
<evidence type="ECO:0000313" key="2">
    <source>
        <dbReference type="Proteomes" id="UP000591131"/>
    </source>
</evidence>
<keyword evidence="2" id="KW-1185">Reference proteome</keyword>
<protein>
    <submittedName>
        <fullName evidence="1">Uncharacterized protein</fullName>
    </submittedName>
</protein>
<organism evidence="1 2">
    <name type="scientific">Perkinsus chesapeaki</name>
    <name type="common">Clam parasite</name>
    <name type="synonym">Perkinsus andrewsi</name>
    <dbReference type="NCBI Taxonomy" id="330153"/>
    <lineage>
        <taxon>Eukaryota</taxon>
        <taxon>Sar</taxon>
        <taxon>Alveolata</taxon>
        <taxon>Perkinsozoa</taxon>
        <taxon>Perkinsea</taxon>
        <taxon>Perkinsida</taxon>
        <taxon>Perkinsidae</taxon>
        <taxon>Perkinsus</taxon>
    </lineage>
</organism>
<proteinExistence type="predicted"/>
<dbReference type="Gene3D" id="1.25.40.20">
    <property type="entry name" value="Ankyrin repeat-containing domain"/>
    <property type="match status" value="1"/>
</dbReference>
<accession>A0A7J6MTV3</accession>